<dbReference type="InterPro" id="IPR005543">
    <property type="entry name" value="PASTA_dom"/>
</dbReference>
<gene>
    <name evidence="3" type="ORF">HX018_05815</name>
</gene>
<dbReference type="Proteomes" id="UP001170954">
    <property type="component" value="Unassembled WGS sequence"/>
</dbReference>
<feature type="domain" description="PASTA" evidence="2">
    <location>
        <begin position="182"/>
        <end position="251"/>
    </location>
</feature>
<keyword evidence="4" id="KW-1185">Reference proteome</keyword>
<keyword evidence="1" id="KW-1133">Transmembrane helix</keyword>
<sequence length="267" mass="28902">MSKFFLYLRTSTFRKNLIAALIFIVVLFVVVYFGLKIYTKHGDSQEVPVLKGLHINEALKILDNAGLEYEVDSIYQMDAKPGLVIDQDPDPKSHVKGGRTIYLTIITQSAPEIAFPEIVDKTFIEASAILKNHSLKIADTTYINDIARDVVLEVKFSGQVIQPGRMVPKGSRISLVLGNGRGDSEVDIPNLVGQSVEEAKFALAGLGLTLGSISFSDNSRDTLNARIVSQSPDTSTHVISIGSAVHVTLAMPTAAPATPVNPTTPQN</sequence>
<evidence type="ECO:0000259" key="2">
    <source>
        <dbReference type="PROSITE" id="PS51178"/>
    </source>
</evidence>
<reference evidence="3" key="1">
    <citation type="submission" date="2020-06" db="EMBL/GenBank/DDBJ databases">
        <authorList>
            <person name="Dong N."/>
        </authorList>
    </citation>
    <scope>NUCLEOTIDE SEQUENCE</scope>
    <source>
        <strain evidence="3">R1692</strain>
    </source>
</reference>
<dbReference type="EMBL" id="JACAGK010000012">
    <property type="protein sequence ID" value="MDM1047751.1"/>
    <property type="molecule type" value="Genomic_DNA"/>
</dbReference>
<dbReference type="Gene3D" id="3.30.10.20">
    <property type="match status" value="3"/>
</dbReference>
<dbReference type="PROSITE" id="PS51178">
    <property type="entry name" value="PASTA"/>
    <property type="match status" value="2"/>
</dbReference>
<feature type="domain" description="PASTA" evidence="2">
    <location>
        <begin position="42"/>
        <end position="107"/>
    </location>
</feature>
<evidence type="ECO:0000313" key="3">
    <source>
        <dbReference type="EMBL" id="MDM1047751.1"/>
    </source>
</evidence>
<organism evidence="3 4">
    <name type="scientific">Sphingobacterium hotanense</name>
    <dbReference type="NCBI Taxonomy" id="649196"/>
    <lineage>
        <taxon>Bacteria</taxon>
        <taxon>Pseudomonadati</taxon>
        <taxon>Bacteroidota</taxon>
        <taxon>Sphingobacteriia</taxon>
        <taxon>Sphingobacteriales</taxon>
        <taxon>Sphingobacteriaceae</taxon>
        <taxon>Sphingobacterium</taxon>
    </lineage>
</organism>
<protein>
    <submittedName>
        <fullName evidence="3">PASTA domain-containing protein</fullName>
    </submittedName>
</protein>
<dbReference type="CDD" id="cd06577">
    <property type="entry name" value="PASTA_pknB"/>
    <property type="match status" value="2"/>
</dbReference>
<reference evidence="3" key="2">
    <citation type="journal article" date="2022" name="Sci. Total Environ.">
        <title>Prevalence, transmission, and molecular epidemiology of tet(X)-positive bacteria among humans, animals, and environmental niches in China: An epidemiological, and genomic-based study.</title>
        <authorList>
            <person name="Dong N."/>
            <person name="Zeng Y."/>
            <person name="Cai C."/>
            <person name="Sun C."/>
            <person name="Lu J."/>
            <person name="Liu C."/>
            <person name="Zhou H."/>
            <person name="Sun Q."/>
            <person name="Shu L."/>
            <person name="Wang H."/>
            <person name="Wang Y."/>
            <person name="Wang S."/>
            <person name="Wu C."/>
            <person name="Chan E.W."/>
            <person name="Chen G."/>
            <person name="Shen Z."/>
            <person name="Chen S."/>
            <person name="Zhang R."/>
        </authorList>
    </citation>
    <scope>NUCLEOTIDE SEQUENCE</scope>
    <source>
        <strain evidence="3">R1692</strain>
    </source>
</reference>
<evidence type="ECO:0000256" key="1">
    <source>
        <dbReference type="SAM" id="Phobius"/>
    </source>
</evidence>
<dbReference type="Pfam" id="PF03793">
    <property type="entry name" value="PASTA"/>
    <property type="match status" value="2"/>
</dbReference>
<feature type="transmembrane region" description="Helical" evidence="1">
    <location>
        <begin position="17"/>
        <end position="35"/>
    </location>
</feature>
<comment type="caution">
    <text evidence="3">The sequence shown here is derived from an EMBL/GenBank/DDBJ whole genome shotgun (WGS) entry which is preliminary data.</text>
</comment>
<dbReference type="SMART" id="SM00740">
    <property type="entry name" value="PASTA"/>
    <property type="match status" value="3"/>
</dbReference>
<name>A0ABT7NKQ4_9SPHI</name>
<proteinExistence type="predicted"/>
<keyword evidence="1" id="KW-0812">Transmembrane</keyword>
<accession>A0ABT7NKQ4</accession>
<dbReference type="RefSeq" id="WP_149526829.1">
    <property type="nucleotide sequence ID" value="NZ_CP030848.1"/>
</dbReference>
<keyword evidence="1" id="KW-0472">Membrane</keyword>
<evidence type="ECO:0000313" key="4">
    <source>
        <dbReference type="Proteomes" id="UP001170954"/>
    </source>
</evidence>